<dbReference type="InParanoid" id="C5LFJ6"/>
<dbReference type="OrthoDB" id="476516at2759"/>
<dbReference type="RefSeq" id="XP_002772681.1">
    <property type="nucleotide sequence ID" value="XM_002772635.1"/>
</dbReference>
<feature type="region of interest" description="Disordered" evidence="1">
    <location>
        <begin position="82"/>
        <end position="193"/>
    </location>
</feature>
<feature type="non-terminal residue" evidence="2">
    <location>
        <position position="193"/>
    </location>
</feature>
<evidence type="ECO:0000313" key="3">
    <source>
        <dbReference type="Proteomes" id="UP000007800"/>
    </source>
</evidence>
<organism evidence="3">
    <name type="scientific">Perkinsus marinus (strain ATCC 50983 / TXsc)</name>
    <dbReference type="NCBI Taxonomy" id="423536"/>
    <lineage>
        <taxon>Eukaryota</taxon>
        <taxon>Sar</taxon>
        <taxon>Alveolata</taxon>
        <taxon>Perkinsozoa</taxon>
        <taxon>Perkinsea</taxon>
        <taxon>Perkinsida</taxon>
        <taxon>Perkinsidae</taxon>
        <taxon>Perkinsus</taxon>
    </lineage>
</organism>
<sequence>MLPIGQLSASNIPPGDISFSVSLTELLALVGAFLSEGTLKGKSGPLQIFIAPEIALSVKCRGPSGIDYGSFNVTLVQSTANGEQLDLEPRDHQSLGRPFRPRAEVPIANRRSSGSRQRPVTRVSAPEADTIGGSQMAYELPDPENRIEVASTPVSRRGQLSRAVETKVEEDGAAEPSQSVPTQQRPTEELDDL</sequence>
<dbReference type="EMBL" id="GG681529">
    <property type="protein sequence ID" value="EER04497.1"/>
    <property type="molecule type" value="Genomic_DNA"/>
</dbReference>
<reference evidence="2 3" key="1">
    <citation type="submission" date="2008-07" db="EMBL/GenBank/DDBJ databases">
        <authorList>
            <person name="El-Sayed N."/>
            <person name="Caler E."/>
            <person name="Inman J."/>
            <person name="Amedeo P."/>
            <person name="Hass B."/>
            <person name="Wortman J."/>
        </authorList>
    </citation>
    <scope>NUCLEOTIDE SEQUENCE [LARGE SCALE GENOMIC DNA]</scope>
    <source>
        <strain evidence="3">ATCC 50983 / TXsc</strain>
    </source>
</reference>
<dbReference type="GeneID" id="9037360"/>
<evidence type="ECO:0000313" key="2">
    <source>
        <dbReference type="EMBL" id="EER04497.1"/>
    </source>
</evidence>
<protein>
    <submittedName>
        <fullName evidence="2">Uncharacterized protein</fullName>
    </submittedName>
</protein>
<keyword evidence="3" id="KW-1185">Reference proteome</keyword>
<feature type="compositionally biased region" description="Polar residues" evidence="1">
    <location>
        <begin position="176"/>
        <end position="185"/>
    </location>
</feature>
<gene>
    <name evidence="2" type="ORF">Pmar_PMAR016630</name>
</gene>
<accession>C5LFJ6</accession>
<dbReference type="AlphaFoldDB" id="C5LFJ6"/>
<name>C5LFJ6_PERM5</name>
<evidence type="ECO:0000256" key="1">
    <source>
        <dbReference type="SAM" id="MobiDB-lite"/>
    </source>
</evidence>
<dbReference type="Proteomes" id="UP000007800">
    <property type="component" value="Unassembled WGS sequence"/>
</dbReference>
<proteinExistence type="predicted"/>